<evidence type="ECO:0000313" key="1">
    <source>
        <dbReference type="EMBL" id="JAH87354.1"/>
    </source>
</evidence>
<reference evidence="1" key="2">
    <citation type="journal article" date="2015" name="Fish Shellfish Immunol.">
        <title>Early steps in the European eel (Anguilla anguilla)-Vibrio vulnificus interaction in the gills: Role of the RtxA13 toxin.</title>
        <authorList>
            <person name="Callol A."/>
            <person name="Pajuelo D."/>
            <person name="Ebbesson L."/>
            <person name="Teles M."/>
            <person name="MacKenzie S."/>
            <person name="Amaro C."/>
        </authorList>
    </citation>
    <scope>NUCLEOTIDE SEQUENCE</scope>
</reference>
<accession>A0A0E9WAD5</accession>
<protein>
    <submittedName>
        <fullName evidence="1">Uncharacterized protein</fullName>
    </submittedName>
</protein>
<sequence length="32" mass="3601">MHSHGVLGKRLILCARLLKHTKLATNNVSYLI</sequence>
<reference evidence="1" key="1">
    <citation type="submission" date="2014-11" db="EMBL/GenBank/DDBJ databases">
        <authorList>
            <person name="Amaro Gonzalez C."/>
        </authorList>
    </citation>
    <scope>NUCLEOTIDE SEQUENCE</scope>
</reference>
<dbReference type="AlphaFoldDB" id="A0A0E9WAD5"/>
<proteinExistence type="predicted"/>
<dbReference type="EMBL" id="GBXM01021223">
    <property type="protein sequence ID" value="JAH87354.1"/>
    <property type="molecule type" value="Transcribed_RNA"/>
</dbReference>
<name>A0A0E9WAD5_ANGAN</name>
<organism evidence="1">
    <name type="scientific">Anguilla anguilla</name>
    <name type="common">European freshwater eel</name>
    <name type="synonym">Muraena anguilla</name>
    <dbReference type="NCBI Taxonomy" id="7936"/>
    <lineage>
        <taxon>Eukaryota</taxon>
        <taxon>Metazoa</taxon>
        <taxon>Chordata</taxon>
        <taxon>Craniata</taxon>
        <taxon>Vertebrata</taxon>
        <taxon>Euteleostomi</taxon>
        <taxon>Actinopterygii</taxon>
        <taxon>Neopterygii</taxon>
        <taxon>Teleostei</taxon>
        <taxon>Anguilliformes</taxon>
        <taxon>Anguillidae</taxon>
        <taxon>Anguilla</taxon>
    </lineage>
</organism>